<keyword evidence="5" id="KW-0808">Transferase</keyword>
<feature type="region of interest" description="Disordered" evidence="10">
    <location>
        <begin position="431"/>
        <end position="454"/>
    </location>
</feature>
<feature type="domain" description="Chorismate-utilising enzyme C-terminal" evidence="13">
    <location>
        <begin position="541"/>
        <end position="843"/>
    </location>
</feature>
<dbReference type="InParanoid" id="A0A1E7FI18"/>
<evidence type="ECO:0000256" key="8">
    <source>
        <dbReference type="ARBA" id="ARBA00031329"/>
    </source>
</evidence>
<feature type="signal peptide" evidence="11">
    <location>
        <begin position="1"/>
        <end position="23"/>
    </location>
</feature>
<dbReference type="SUPFAM" id="SSF56322">
    <property type="entry name" value="ADC synthase"/>
    <property type="match status" value="1"/>
</dbReference>
<dbReference type="PRINTS" id="PR00096">
    <property type="entry name" value="GATASE"/>
</dbReference>
<comment type="catalytic activity">
    <reaction evidence="1">
        <text>chorismate + L-glutamine = 4-amino-4-deoxychorismate + L-glutamate</text>
        <dbReference type="Rhea" id="RHEA:11672"/>
        <dbReference type="ChEBI" id="CHEBI:29748"/>
        <dbReference type="ChEBI" id="CHEBI:29985"/>
        <dbReference type="ChEBI" id="CHEBI:58359"/>
        <dbReference type="ChEBI" id="CHEBI:58406"/>
        <dbReference type="EC" id="2.6.1.85"/>
    </reaction>
</comment>
<dbReference type="GO" id="GO:0008153">
    <property type="term" value="P:4-aminobenzoate biosynthetic process"/>
    <property type="evidence" value="ECO:0007669"/>
    <property type="project" value="TreeGrafter"/>
</dbReference>
<evidence type="ECO:0000256" key="7">
    <source>
        <dbReference type="ARBA" id="ARBA00022962"/>
    </source>
</evidence>
<keyword evidence="7" id="KW-0315">Glutamine amidotransferase</keyword>
<dbReference type="GO" id="GO:0005737">
    <property type="term" value="C:cytoplasm"/>
    <property type="evidence" value="ECO:0007669"/>
    <property type="project" value="TreeGrafter"/>
</dbReference>
<evidence type="ECO:0000256" key="2">
    <source>
        <dbReference type="ARBA" id="ARBA00005009"/>
    </source>
</evidence>
<dbReference type="CDD" id="cd01743">
    <property type="entry name" value="GATase1_Anthranilate_Synthase"/>
    <property type="match status" value="1"/>
</dbReference>
<gene>
    <name evidence="14" type="ORF">FRACYDRAFT_207678</name>
</gene>
<feature type="domain" description="Glutamine amidotransferase" evidence="12">
    <location>
        <begin position="78"/>
        <end position="276"/>
    </location>
</feature>
<accession>A0A1E7FI18</accession>
<dbReference type="InterPro" id="IPR006221">
    <property type="entry name" value="TrpG/PapA_dom"/>
</dbReference>
<name>A0A1E7FI18_9STRA</name>
<evidence type="ECO:0000256" key="1">
    <source>
        <dbReference type="ARBA" id="ARBA00001000"/>
    </source>
</evidence>
<dbReference type="InterPro" id="IPR029062">
    <property type="entry name" value="Class_I_gatase-like"/>
</dbReference>
<dbReference type="Proteomes" id="UP000095751">
    <property type="component" value="Unassembled WGS sequence"/>
</dbReference>
<organism evidence="14 15">
    <name type="scientific">Fragilariopsis cylindrus CCMP1102</name>
    <dbReference type="NCBI Taxonomy" id="635003"/>
    <lineage>
        <taxon>Eukaryota</taxon>
        <taxon>Sar</taxon>
        <taxon>Stramenopiles</taxon>
        <taxon>Ochrophyta</taxon>
        <taxon>Bacillariophyta</taxon>
        <taxon>Bacillariophyceae</taxon>
        <taxon>Bacillariophycidae</taxon>
        <taxon>Bacillariales</taxon>
        <taxon>Bacillariaceae</taxon>
        <taxon>Fragilariopsis</taxon>
    </lineage>
</organism>
<dbReference type="PANTHER" id="PTHR11236:SF18">
    <property type="entry name" value="AMINODEOXYCHORISMATE SYNTHASE"/>
    <property type="match status" value="1"/>
</dbReference>
<protein>
    <recommendedName>
        <fullName evidence="4">aminodeoxychorismate synthase</fullName>
        <ecNumber evidence="4">2.6.1.85</ecNumber>
    </recommendedName>
    <alternativeName>
        <fullName evidence="8">Para-aminobenzoate synthase</fullName>
    </alternativeName>
    <alternativeName>
        <fullName evidence="9">p-aminobenzoic acid synthase</fullName>
    </alternativeName>
</protein>
<dbReference type="InterPro" id="IPR019999">
    <property type="entry name" value="Anth_synth_I-like"/>
</dbReference>
<dbReference type="Pfam" id="PF00117">
    <property type="entry name" value="GATase"/>
    <property type="match status" value="1"/>
</dbReference>
<dbReference type="GO" id="GO:0046656">
    <property type="term" value="P:folic acid biosynthetic process"/>
    <property type="evidence" value="ECO:0007669"/>
    <property type="project" value="UniProtKB-KW"/>
</dbReference>
<evidence type="ECO:0000256" key="4">
    <source>
        <dbReference type="ARBA" id="ARBA00013139"/>
    </source>
</evidence>
<evidence type="ECO:0000256" key="6">
    <source>
        <dbReference type="ARBA" id="ARBA00022909"/>
    </source>
</evidence>
<dbReference type="GO" id="GO:0000162">
    <property type="term" value="P:L-tryptophan biosynthetic process"/>
    <property type="evidence" value="ECO:0007669"/>
    <property type="project" value="TreeGrafter"/>
</dbReference>
<dbReference type="Pfam" id="PF00425">
    <property type="entry name" value="Chorismate_bind"/>
    <property type="match status" value="1"/>
</dbReference>
<dbReference type="NCBIfam" id="TIGR00566">
    <property type="entry name" value="trpG_papA"/>
    <property type="match status" value="1"/>
</dbReference>
<keyword evidence="11" id="KW-0732">Signal</keyword>
<dbReference type="GO" id="GO:0046654">
    <property type="term" value="P:tetrahydrofolate biosynthetic process"/>
    <property type="evidence" value="ECO:0007669"/>
    <property type="project" value="UniProtKB-UniPathway"/>
</dbReference>
<reference evidence="14 15" key="1">
    <citation type="submission" date="2016-09" db="EMBL/GenBank/DDBJ databases">
        <title>Extensive genetic diversity and differential bi-allelic expression allows diatom success in the polar Southern Ocean.</title>
        <authorList>
            <consortium name="DOE Joint Genome Institute"/>
            <person name="Mock T."/>
            <person name="Otillar R.P."/>
            <person name="Strauss J."/>
            <person name="Dupont C."/>
            <person name="Frickenhaus S."/>
            <person name="Maumus F."/>
            <person name="Mcmullan M."/>
            <person name="Sanges R."/>
            <person name="Schmutz J."/>
            <person name="Toseland A."/>
            <person name="Valas R."/>
            <person name="Veluchamy A."/>
            <person name="Ward B.J."/>
            <person name="Allen A."/>
            <person name="Barry K."/>
            <person name="Falciatore A."/>
            <person name="Ferrante M."/>
            <person name="Fortunato A.E."/>
            <person name="Gloeckner G."/>
            <person name="Gruber A."/>
            <person name="Hipkin R."/>
            <person name="Janech M."/>
            <person name="Kroth P."/>
            <person name="Leese F."/>
            <person name="Lindquist E."/>
            <person name="Lyon B.R."/>
            <person name="Martin J."/>
            <person name="Mayer C."/>
            <person name="Parker M."/>
            <person name="Quesneville H."/>
            <person name="Raymond J."/>
            <person name="Uhlig C."/>
            <person name="Valentin K.U."/>
            <person name="Worden A.Z."/>
            <person name="Armbrust E.V."/>
            <person name="Bowler C."/>
            <person name="Green B."/>
            <person name="Moulton V."/>
            <person name="Van Oosterhout C."/>
            <person name="Grigoriev I."/>
        </authorList>
    </citation>
    <scope>NUCLEOTIDE SEQUENCE [LARGE SCALE GENOMIC DNA]</scope>
    <source>
        <strain evidence="14 15">CCMP1102</strain>
    </source>
</reference>
<dbReference type="UniPathway" id="UPA00077">
    <property type="reaction ID" value="UER00149"/>
</dbReference>
<feature type="compositionally biased region" description="Basic and acidic residues" evidence="10">
    <location>
        <begin position="437"/>
        <end position="454"/>
    </location>
</feature>
<proteinExistence type="inferred from homology"/>
<dbReference type="GO" id="GO:0046820">
    <property type="term" value="F:4-amino-4-deoxychorismate synthase activity"/>
    <property type="evidence" value="ECO:0007669"/>
    <property type="project" value="UniProtKB-EC"/>
</dbReference>
<evidence type="ECO:0000259" key="13">
    <source>
        <dbReference type="Pfam" id="PF00425"/>
    </source>
</evidence>
<evidence type="ECO:0000259" key="12">
    <source>
        <dbReference type="Pfam" id="PF00117"/>
    </source>
</evidence>
<dbReference type="Gene3D" id="3.40.50.880">
    <property type="match status" value="1"/>
</dbReference>
<keyword evidence="6" id="KW-0289">Folate biosynthesis</keyword>
<dbReference type="InterPro" id="IPR017926">
    <property type="entry name" value="GATASE"/>
</dbReference>
<comment type="pathway">
    <text evidence="2">Cofactor biosynthesis; tetrahydrofolate biosynthesis; 4-aminobenzoate from chorismate: step 1/2.</text>
</comment>
<dbReference type="InterPro" id="IPR015890">
    <property type="entry name" value="Chorismate_C"/>
</dbReference>
<dbReference type="OrthoDB" id="64220at2759"/>
<evidence type="ECO:0000256" key="10">
    <source>
        <dbReference type="SAM" id="MobiDB-lite"/>
    </source>
</evidence>
<dbReference type="FunCoup" id="A0A1E7FI18">
    <property type="interactions" value="60"/>
</dbReference>
<dbReference type="EMBL" id="KV784357">
    <property type="protein sequence ID" value="OEU17423.1"/>
    <property type="molecule type" value="Genomic_DNA"/>
</dbReference>
<dbReference type="PRINTS" id="PR00099">
    <property type="entry name" value="CPSGATASE"/>
</dbReference>
<dbReference type="SUPFAM" id="SSF52317">
    <property type="entry name" value="Class I glutamine amidotransferase-like"/>
    <property type="match status" value="1"/>
</dbReference>
<evidence type="ECO:0000256" key="9">
    <source>
        <dbReference type="ARBA" id="ARBA00031904"/>
    </source>
</evidence>
<keyword evidence="15" id="KW-1185">Reference proteome</keyword>
<feature type="chain" id="PRO_5009193169" description="aminodeoxychorismate synthase" evidence="11">
    <location>
        <begin position="24"/>
        <end position="883"/>
    </location>
</feature>
<dbReference type="AlphaFoldDB" id="A0A1E7FI18"/>
<dbReference type="PRINTS" id="PR00097">
    <property type="entry name" value="ANTSNTHASEII"/>
</dbReference>
<dbReference type="PROSITE" id="PS51273">
    <property type="entry name" value="GATASE_TYPE_1"/>
    <property type="match status" value="1"/>
</dbReference>
<evidence type="ECO:0000313" key="14">
    <source>
        <dbReference type="EMBL" id="OEU17423.1"/>
    </source>
</evidence>
<evidence type="ECO:0000256" key="3">
    <source>
        <dbReference type="ARBA" id="ARBA00005970"/>
    </source>
</evidence>
<comment type="similarity">
    <text evidence="3">In the C-terminal section; belongs to the anthranilate synthase component I family.</text>
</comment>
<evidence type="ECO:0000256" key="5">
    <source>
        <dbReference type="ARBA" id="ARBA00022679"/>
    </source>
</evidence>
<sequence>MSSAPRNKLCWATTLLLLSLASSFLTKIESFFVSPPSTRFLSTTTITRISLLQSRDDNQNNNDPPTENDDKKYNVSLLLIDHYDSFTYNLCDMLAQLTTEPPIVVAKDAIDSASLFDDENGSSSFFDQFDGIVLSPGPGTPQEQPPLSHLAISKNPDVPILGVCLGHQLMSLAYGGSVDRAPVPIHGQDHRIVQRGPVLATPRYPSLFRDLPSSFRVVRYHSLCAYDLPKDLTVTVKSLDDVVQGIQHVTHPHYGVQFHPESIGTENGMALLENFGNQMLETSSSTSTVSSSDNTQSSSRFRVMVHKISSSPSTSSPLQVFEKYYAHKSHTIWLDSSSYPSRGELDIMSTSSRPEDIIEYHLDDNDIGTDILSRLEKELFENDEQGVARDNTAENLPFNYRGGFLGFLSYEVRHDTQRYLKRLERGVLNSDNTDDTMVERDNKKNGNGHSESERRVPTAAFFLARQSMVYHHPTDSWFLIGLVEDDNDIKKNIEWMKTVDADLMMIAKNNESSLKNETQPYNYSPNSRRSSIEFVPNRPRTTYENDIAKCHEYIKKGDSYELCLTNKLEAYIDANVSTFDLYRIVRKVNPAPYSAYLRWNLPSDYTGNQNKKLYDVPSPTSLVICSSSPERFMSVSRQQPHPEIPSYLQAEAKPIKGTCARVIAQNGICLSDAEIREDDRRARSLELSLKNRAENLMIVDLLRNDMSRVCKTGSVHVSKLMDIESFATVHQMVSTIRGTLSDSNNSIDLLRATFPGGSMTGAPKISTMDILEGLEQNVDRGPYAGCIGYLSVNGCMDMNIMIRSAAVTPSEKKDGEWKVSIGAGGAITALSDAEDEYEEMLLKARAVLESVEKWVDIIDDDKMMEVDDAEYTISKSADVFAKS</sequence>
<evidence type="ECO:0000313" key="15">
    <source>
        <dbReference type="Proteomes" id="UP000095751"/>
    </source>
</evidence>
<dbReference type="EC" id="2.6.1.85" evidence="4"/>
<dbReference type="Gene3D" id="3.60.120.10">
    <property type="entry name" value="Anthranilate synthase"/>
    <property type="match status" value="1"/>
</dbReference>
<dbReference type="InterPro" id="IPR005801">
    <property type="entry name" value="ADC_synthase"/>
</dbReference>
<dbReference type="KEGG" id="fcy:FRACYDRAFT_207678"/>
<dbReference type="PANTHER" id="PTHR11236">
    <property type="entry name" value="AMINOBENZOATE/ANTHRANILATE SYNTHASE"/>
    <property type="match status" value="1"/>
</dbReference>
<evidence type="ECO:0000256" key="11">
    <source>
        <dbReference type="SAM" id="SignalP"/>
    </source>
</evidence>